<keyword evidence="3" id="KW-1185">Reference proteome</keyword>
<comment type="caution">
    <text evidence="2">The sequence shown here is derived from an EMBL/GenBank/DDBJ whole genome shotgun (WGS) entry which is preliminary data.</text>
</comment>
<sequence>MSTPQAPALSFLTTLSVSVGMPLEVGPTAEGYRRVIPITGGTATGPELNGVIDPVGADFQLLIDETTTHLEAKYVLKSDAGERLYITNWGIRTGSAEDIARLVRGEAVDPERIYFRCTPRLESPGPRWGWLAERILVGTGRRLQDRVEIDVFVLE</sequence>
<protein>
    <recommendedName>
        <fullName evidence="1">UPF0311 protein EDL96_05180</fullName>
    </recommendedName>
</protein>
<proteinExistence type="inferred from homology"/>
<dbReference type="PANTHER" id="PTHR37315:SF1">
    <property type="entry name" value="UPF0311 PROTEIN BLR7842"/>
    <property type="match status" value="1"/>
</dbReference>
<dbReference type="Proteomes" id="UP000270616">
    <property type="component" value="Unassembled WGS sequence"/>
</dbReference>
<dbReference type="Gene3D" id="2.40.160.20">
    <property type="match status" value="1"/>
</dbReference>
<dbReference type="RefSeq" id="WP_123824744.1">
    <property type="nucleotide sequence ID" value="NZ_RKMF01000005.1"/>
</dbReference>
<dbReference type="EMBL" id="RKMF01000005">
    <property type="protein sequence ID" value="ROZ63749.1"/>
    <property type="molecule type" value="Genomic_DNA"/>
</dbReference>
<name>A0A3N3ZYA1_9MICC</name>
<evidence type="ECO:0000256" key="1">
    <source>
        <dbReference type="HAMAP-Rule" id="MF_00775"/>
    </source>
</evidence>
<organism evidence="2 3">
    <name type="scientific">Kocuria soli</name>
    <dbReference type="NCBI Taxonomy" id="2485125"/>
    <lineage>
        <taxon>Bacteria</taxon>
        <taxon>Bacillati</taxon>
        <taxon>Actinomycetota</taxon>
        <taxon>Actinomycetes</taxon>
        <taxon>Micrococcales</taxon>
        <taxon>Micrococcaceae</taxon>
        <taxon>Kocuria</taxon>
    </lineage>
</organism>
<gene>
    <name evidence="2" type="ORF">EDL96_05180</name>
</gene>
<dbReference type="InterPro" id="IPR020915">
    <property type="entry name" value="UPF0311"/>
</dbReference>
<dbReference type="HAMAP" id="MF_00775">
    <property type="entry name" value="UPF0311"/>
    <property type="match status" value="1"/>
</dbReference>
<reference evidence="2 3" key="1">
    <citation type="submission" date="2018-10" db="EMBL/GenBank/DDBJ databases">
        <title>Kocuria sp. M5W7-7, whole genome shotgun sequence.</title>
        <authorList>
            <person name="Tuo L."/>
        </authorList>
    </citation>
    <scope>NUCLEOTIDE SEQUENCE [LARGE SCALE GENOMIC DNA]</scope>
    <source>
        <strain evidence="2 3">M5W7-7</strain>
    </source>
</reference>
<dbReference type="AlphaFoldDB" id="A0A3N3ZYA1"/>
<comment type="similarity">
    <text evidence="1">Belongs to the UPF0311 family.</text>
</comment>
<accession>A0A3N3ZYA1</accession>
<evidence type="ECO:0000313" key="3">
    <source>
        <dbReference type="Proteomes" id="UP000270616"/>
    </source>
</evidence>
<evidence type="ECO:0000313" key="2">
    <source>
        <dbReference type="EMBL" id="ROZ63749.1"/>
    </source>
</evidence>
<dbReference type="OrthoDB" id="3368702at2"/>
<dbReference type="Pfam" id="PF11578">
    <property type="entry name" value="DUF3237"/>
    <property type="match status" value="1"/>
</dbReference>
<dbReference type="PANTHER" id="PTHR37315">
    <property type="entry name" value="UPF0311 PROTEIN BLR7842"/>
    <property type="match status" value="1"/>
</dbReference>